<dbReference type="Gene3D" id="3.40.50.300">
    <property type="entry name" value="P-loop containing nucleotide triphosphate hydrolases"/>
    <property type="match status" value="1"/>
</dbReference>
<reference evidence="1 2" key="1">
    <citation type="submission" date="2015-09" db="EMBL/GenBank/DDBJ databases">
        <authorList>
            <consortium name="Pathogen Informatics"/>
        </authorList>
    </citation>
    <scope>NUCLEOTIDE SEQUENCE [LARGE SCALE GENOMIC DNA]</scope>
    <source>
        <strain evidence="1 2">2789STDY5608850</strain>
    </source>
</reference>
<evidence type="ECO:0000313" key="2">
    <source>
        <dbReference type="Proteomes" id="UP000095651"/>
    </source>
</evidence>
<dbReference type="RefSeq" id="WP_055654099.1">
    <property type="nucleotide sequence ID" value="NZ_CABIXC010000003.1"/>
</dbReference>
<organism evidence="1 2">
    <name type="scientific">Hungatella hathewayi</name>
    <dbReference type="NCBI Taxonomy" id="154046"/>
    <lineage>
        <taxon>Bacteria</taxon>
        <taxon>Bacillati</taxon>
        <taxon>Bacillota</taxon>
        <taxon>Clostridia</taxon>
        <taxon>Lachnospirales</taxon>
        <taxon>Lachnospiraceae</taxon>
        <taxon>Hungatella</taxon>
    </lineage>
</organism>
<dbReference type="AlphaFoldDB" id="A0A174BNJ1"/>
<dbReference type="EMBL" id="CYZE01000003">
    <property type="protein sequence ID" value="CUO01168.1"/>
    <property type="molecule type" value="Genomic_DNA"/>
</dbReference>
<proteinExistence type="predicted"/>
<protein>
    <submittedName>
        <fullName evidence="1">MoxR-like ATPases</fullName>
    </submittedName>
</protein>
<evidence type="ECO:0000313" key="1">
    <source>
        <dbReference type="EMBL" id="CUO01168.1"/>
    </source>
</evidence>
<dbReference type="Proteomes" id="UP000095651">
    <property type="component" value="Unassembled WGS sequence"/>
</dbReference>
<sequence length="600" mass="66445">MMKIFENWTFTRILPEPFAGVAANRGKKDTTEASCLSVHNHMSRMKRATLHASTLKALLAVSAIIRGDQEGAFGVQTVSGTVKWYCMEYAKPVAAGSEIRIGVYHPQDGKWKGIVKNGTTLAAYPQIGERGASGREIIMMFIFASLAEGSLHDDEFSKAFLLLNDEIKNGYPDADKATDLAFLCCDNLYRRIVNSASLGESGILFDGDSIASGNVPLILTSQLADGDYNPTETIYGKFQVLECKDCERTIAELKEQYDRKFELTDEEKNLVPKLPEKYNVSAEAQEIMDAVINSPMRVFLSVGEAGTGKTTNAKIIAQLLGLPYYAFTCSEGTDEVDLVSSMVPNTGERPGKIQIPMPTYQDLIMDPVSALAQICGLYDNEISEEGAFRKILTMFYQNGFENGKDDKKFVMVESPIVTGCRRPSLVEIQEPSVITKPGTLVKLNGLLDEGATITLTSGEVVKRHPDTVILITTNMGYKGCRGFNESVLSRMRMVHYLEPLNAEAMVARVKKKVKFDDETFLKKMADIVCEVQKHCNTEMITGGVCGYREYEDWVWAYLIQKDILKAAKCTLVAKAAPEPEEREEIYKKLVIPAFTEAQAA</sequence>
<accession>A0A174BNJ1</accession>
<name>A0A174BNJ1_9FIRM</name>
<dbReference type="SUPFAM" id="SSF52540">
    <property type="entry name" value="P-loop containing nucleoside triphosphate hydrolases"/>
    <property type="match status" value="1"/>
</dbReference>
<gene>
    <name evidence="1" type="ORF">ERS852407_01631</name>
</gene>
<dbReference type="InterPro" id="IPR027417">
    <property type="entry name" value="P-loop_NTPase"/>
</dbReference>